<dbReference type="AlphaFoldDB" id="A0A0M0K2Q4"/>
<evidence type="ECO:0000256" key="1">
    <source>
        <dbReference type="ARBA" id="ARBA00006640"/>
    </source>
</evidence>
<organism evidence="5 6">
    <name type="scientific">Chrysochromulina tobinii</name>
    <dbReference type="NCBI Taxonomy" id="1460289"/>
    <lineage>
        <taxon>Eukaryota</taxon>
        <taxon>Haptista</taxon>
        <taxon>Haptophyta</taxon>
        <taxon>Prymnesiophyceae</taxon>
        <taxon>Prymnesiales</taxon>
        <taxon>Chrysochromulinaceae</taxon>
        <taxon>Chrysochromulina</taxon>
    </lineage>
</organism>
<evidence type="ECO:0000313" key="6">
    <source>
        <dbReference type="Proteomes" id="UP000037460"/>
    </source>
</evidence>
<evidence type="ECO:0000256" key="3">
    <source>
        <dbReference type="ARBA" id="ARBA00023274"/>
    </source>
</evidence>
<dbReference type="Pfam" id="PF01165">
    <property type="entry name" value="Ribosomal_S21"/>
    <property type="match status" value="1"/>
</dbReference>
<dbReference type="InterPro" id="IPR001911">
    <property type="entry name" value="Ribosomal_bS21"/>
</dbReference>
<dbReference type="EMBL" id="JWZX01001660">
    <property type="protein sequence ID" value="KOO32877.1"/>
    <property type="molecule type" value="Genomic_DNA"/>
</dbReference>
<protein>
    <submittedName>
        <fullName evidence="5">Chloroplast 30s ribosomal protein 21</fullName>
    </submittedName>
</protein>
<dbReference type="GO" id="GO:0005840">
    <property type="term" value="C:ribosome"/>
    <property type="evidence" value="ECO:0007669"/>
    <property type="project" value="UniProtKB-KW"/>
</dbReference>
<name>A0A0M0K2Q4_9EUKA</name>
<gene>
    <name evidence="5" type="ORF">Ctob_015183</name>
</gene>
<keyword evidence="4" id="KW-0732">Signal</keyword>
<proteinExistence type="inferred from homology"/>
<evidence type="ECO:0000256" key="2">
    <source>
        <dbReference type="ARBA" id="ARBA00022980"/>
    </source>
</evidence>
<keyword evidence="6" id="KW-1185">Reference proteome</keyword>
<evidence type="ECO:0000256" key="4">
    <source>
        <dbReference type="SAM" id="SignalP"/>
    </source>
</evidence>
<comment type="caution">
    <text evidence="5">The sequence shown here is derived from an EMBL/GenBank/DDBJ whole genome shotgun (WGS) entry which is preliminary data.</text>
</comment>
<dbReference type="NCBIfam" id="TIGR00030">
    <property type="entry name" value="S21p"/>
    <property type="match status" value="1"/>
</dbReference>
<feature type="signal peptide" evidence="4">
    <location>
        <begin position="1"/>
        <end position="16"/>
    </location>
</feature>
<dbReference type="HAMAP" id="MF_00358">
    <property type="entry name" value="Ribosomal_bS21"/>
    <property type="match status" value="1"/>
</dbReference>
<feature type="chain" id="PRO_5005602318" evidence="4">
    <location>
        <begin position="17"/>
        <end position="116"/>
    </location>
</feature>
<keyword evidence="3" id="KW-0687">Ribonucleoprotein</keyword>
<accession>A0A0M0K2Q4</accession>
<dbReference type="GO" id="GO:1990904">
    <property type="term" value="C:ribonucleoprotein complex"/>
    <property type="evidence" value="ECO:0007669"/>
    <property type="project" value="UniProtKB-KW"/>
</dbReference>
<dbReference type="GO" id="GO:0003735">
    <property type="term" value="F:structural constituent of ribosome"/>
    <property type="evidence" value="ECO:0007669"/>
    <property type="project" value="InterPro"/>
</dbReference>
<dbReference type="Proteomes" id="UP000037460">
    <property type="component" value="Unassembled WGS sequence"/>
</dbReference>
<comment type="similarity">
    <text evidence="1">Belongs to the bacterial ribosomal protein bS21 family.</text>
</comment>
<dbReference type="GO" id="GO:0006412">
    <property type="term" value="P:translation"/>
    <property type="evidence" value="ECO:0007669"/>
    <property type="project" value="InterPro"/>
</dbReference>
<keyword evidence="2 5" id="KW-0689">Ribosomal protein</keyword>
<reference evidence="6" key="1">
    <citation type="journal article" date="2015" name="PLoS Genet.">
        <title>Genome Sequence and Transcriptome Analyses of Chrysochromulina tobin: Metabolic Tools for Enhanced Algal Fitness in the Prominent Order Prymnesiales (Haptophyceae).</title>
        <authorList>
            <person name="Hovde B.T."/>
            <person name="Deodato C.R."/>
            <person name="Hunsperger H.M."/>
            <person name="Ryken S.A."/>
            <person name="Yost W."/>
            <person name="Jha R.K."/>
            <person name="Patterson J."/>
            <person name="Monnat R.J. Jr."/>
            <person name="Barlow S.B."/>
            <person name="Starkenburg S.R."/>
            <person name="Cattolico R.A."/>
        </authorList>
    </citation>
    <scope>NUCLEOTIDE SEQUENCE</scope>
    <source>
        <strain evidence="6">CCMP291</strain>
    </source>
</reference>
<dbReference type="OrthoDB" id="785538at2759"/>
<evidence type="ECO:0000313" key="5">
    <source>
        <dbReference type="EMBL" id="KOO32877.1"/>
    </source>
</evidence>
<sequence length="116" mass="13057">MRTVFFFLHCLAAASAFMPAAIQQPAASVRRASGLAMEVGQNYVVRVEIELEQGEPIEKALRRFRKASNAVGHLRILRNKKTFESSHEKQKRKDKEAVMRMARARRAARSKAAAGF</sequence>